<evidence type="ECO:0000313" key="3">
    <source>
        <dbReference type="Proteomes" id="UP001367508"/>
    </source>
</evidence>
<evidence type="ECO:0000313" key="2">
    <source>
        <dbReference type="EMBL" id="KAK7328876.1"/>
    </source>
</evidence>
<comment type="caution">
    <text evidence="2">The sequence shown here is derived from an EMBL/GenBank/DDBJ whole genome shotgun (WGS) entry which is preliminary data.</text>
</comment>
<dbReference type="AlphaFoldDB" id="A0AAN9L4J3"/>
<evidence type="ECO:0000256" key="1">
    <source>
        <dbReference type="SAM" id="MobiDB-lite"/>
    </source>
</evidence>
<organism evidence="2 3">
    <name type="scientific">Canavalia gladiata</name>
    <name type="common">Sword bean</name>
    <name type="synonym">Dolichos gladiatus</name>
    <dbReference type="NCBI Taxonomy" id="3824"/>
    <lineage>
        <taxon>Eukaryota</taxon>
        <taxon>Viridiplantae</taxon>
        <taxon>Streptophyta</taxon>
        <taxon>Embryophyta</taxon>
        <taxon>Tracheophyta</taxon>
        <taxon>Spermatophyta</taxon>
        <taxon>Magnoliopsida</taxon>
        <taxon>eudicotyledons</taxon>
        <taxon>Gunneridae</taxon>
        <taxon>Pentapetalae</taxon>
        <taxon>rosids</taxon>
        <taxon>fabids</taxon>
        <taxon>Fabales</taxon>
        <taxon>Fabaceae</taxon>
        <taxon>Papilionoideae</taxon>
        <taxon>50 kb inversion clade</taxon>
        <taxon>NPAAA clade</taxon>
        <taxon>indigoferoid/millettioid clade</taxon>
        <taxon>Phaseoleae</taxon>
        <taxon>Canavalia</taxon>
    </lineage>
</organism>
<accession>A0AAN9L4J3</accession>
<sequence length="220" mass="24389">MSNGANLRSTESDLKRTSLSLMQWNIEAPMSARRFPPSPRDPSPSFLTFFNLFLRKSSPVPGGLESKDRDPPSFLLLPLDQRKPPSQDEPPSLFSFSFAAKNKGNKNLLARKNSHFSLDVSLEPFEARIEDPYAGNGDDRSMSHSHGYGLRTFQVNSRTNKVLDQHTSSGFDDLQAFCIMIACSGKAATLTLKTAPVLGNFQPLSNEAFSLNQRKNLTHA</sequence>
<proteinExistence type="predicted"/>
<reference evidence="2 3" key="1">
    <citation type="submission" date="2024-01" db="EMBL/GenBank/DDBJ databases">
        <title>The genomes of 5 underutilized Papilionoideae crops provide insights into root nodulation and disease resistanc.</title>
        <authorList>
            <person name="Jiang F."/>
        </authorList>
    </citation>
    <scope>NUCLEOTIDE SEQUENCE [LARGE SCALE GENOMIC DNA]</scope>
    <source>
        <strain evidence="2">LVBAO_FW01</strain>
        <tissue evidence="2">Leaves</tissue>
    </source>
</reference>
<feature type="region of interest" description="Disordered" evidence="1">
    <location>
        <begin position="60"/>
        <end position="91"/>
    </location>
</feature>
<dbReference type="Proteomes" id="UP001367508">
    <property type="component" value="Unassembled WGS sequence"/>
</dbReference>
<name>A0AAN9L4J3_CANGL</name>
<gene>
    <name evidence="2" type="ORF">VNO77_23005</name>
</gene>
<protein>
    <submittedName>
        <fullName evidence="2">Uncharacterized protein</fullName>
    </submittedName>
</protein>
<keyword evidence="3" id="KW-1185">Reference proteome</keyword>
<dbReference type="EMBL" id="JAYMYQ010000005">
    <property type="protein sequence ID" value="KAK7328876.1"/>
    <property type="molecule type" value="Genomic_DNA"/>
</dbReference>